<keyword evidence="2" id="KW-1185">Reference proteome</keyword>
<dbReference type="AlphaFoldDB" id="R9PM32"/>
<name>R9PM32_AGAAL</name>
<dbReference type="Proteomes" id="UP000014461">
    <property type="component" value="Unassembled WGS sequence"/>
</dbReference>
<accession>R9PM32</accession>
<organism evidence="1 2">
    <name type="scientific">Agarivorans albus MKT 106</name>
    <dbReference type="NCBI Taxonomy" id="1331007"/>
    <lineage>
        <taxon>Bacteria</taxon>
        <taxon>Pseudomonadati</taxon>
        <taxon>Pseudomonadota</taxon>
        <taxon>Gammaproteobacteria</taxon>
        <taxon>Alteromonadales</taxon>
        <taxon>Alteromonadaceae</taxon>
        <taxon>Agarivorans</taxon>
    </lineage>
</organism>
<comment type="caution">
    <text evidence="1">The sequence shown here is derived from an EMBL/GenBank/DDBJ whole genome shotgun (WGS) entry which is preliminary data.</text>
</comment>
<gene>
    <name evidence="1" type="ORF">AALB_2499</name>
</gene>
<dbReference type="EMBL" id="BARX01000016">
    <property type="protein sequence ID" value="GAD02419.1"/>
    <property type="molecule type" value="Genomic_DNA"/>
</dbReference>
<protein>
    <submittedName>
        <fullName evidence="1">Uncharacterized protein</fullName>
    </submittedName>
</protein>
<sequence length="38" mass="4470">MHRVHKLRKQTFLPFFGKKTVDAVGSHQHNTPRSQRKA</sequence>
<proteinExistence type="predicted"/>
<evidence type="ECO:0000313" key="1">
    <source>
        <dbReference type="EMBL" id="GAD02419.1"/>
    </source>
</evidence>
<reference evidence="1" key="1">
    <citation type="journal article" date="2013" name="Genome Announc.">
        <title>Draft Genome Sequence of Agarivorans albus Strain MKT 106T, an Agarolytic Marine Bacterium.</title>
        <authorList>
            <person name="Yasuike M."/>
            <person name="Nakamura Y."/>
            <person name="Kai W."/>
            <person name="Fujiwara A."/>
            <person name="Fukui Y."/>
            <person name="Satomi M."/>
            <person name="Sano M."/>
        </authorList>
    </citation>
    <scope>NUCLEOTIDE SEQUENCE [LARGE SCALE GENOMIC DNA]</scope>
</reference>
<evidence type="ECO:0000313" key="2">
    <source>
        <dbReference type="Proteomes" id="UP000014461"/>
    </source>
</evidence>